<feature type="domain" description="Methyltransferase FkbM" evidence="1">
    <location>
        <begin position="116"/>
        <end position="241"/>
    </location>
</feature>
<evidence type="ECO:0000313" key="2">
    <source>
        <dbReference type="EMBL" id="CAE8653776.1"/>
    </source>
</evidence>
<dbReference type="Pfam" id="PF05050">
    <property type="entry name" value="Methyltransf_21"/>
    <property type="match status" value="1"/>
</dbReference>
<protein>
    <recommendedName>
        <fullName evidence="1">Methyltransferase FkbM domain-containing protein</fullName>
    </recommendedName>
</protein>
<dbReference type="InterPro" id="IPR006342">
    <property type="entry name" value="FkbM_mtfrase"/>
</dbReference>
<dbReference type="Proteomes" id="UP000626109">
    <property type="component" value="Unassembled WGS sequence"/>
</dbReference>
<gene>
    <name evidence="2" type="ORF">PGLA2088_LOCUS10617</name>
</gene>
<dbReference type="SUPFAM" id="SSF53335">
    <property type="entry name" value="S-adenosyl-L-methionine-dependent methyltransferases"/>
    <property type="match status" value="1"/>
</dbReference>
<comment type="caution">
    <text evidence="2">The sequence shown here is derived from an EMBL/GenBank/DDBJ whole genome shotgun (WGS) entry which is preliminary data.</text>
</comment>
<dbReference type="InterPro" id="IPR029063">
    <property type="entry name" value="SAM-dependent_MTases_sf"/>
</dbReference>
<evidence type="ECO:0000313" key="3">
    <source>
        <dbReference type="Proteomes" id="UP000626109"/>
    </source>
</evidence>
<name>A0A813IMD3_POLGL</name>
<accession>A0A813IMD3</accession>
<dbReference type="EMBL" id="CAJNNW010011965">
    <property type="protein sequence ID" value="CAE8653776.1"/>
    <property type="molecule type" value="Genomic_DNA"/>
</dbReference>
<dbReference type="Gene3D" id="3.40.50.150">
    <property type="entry name" value="Vaccinia Virus protein VP39"/>
    <property type="match status" value="1"/>
</dbReference>
<organism evidence="2 3">
    <name type="scientific">Polarella glacialis</name>
    <name type="common">Dinoflagellate</name>
    <dbReference type="NCBI Taxonomy" id="89957"/>
    <lineage>
        <taxon>Eukaryota</taxon>
        <taxon>Sar</taxon>
        <taxon>Alveolata</taxon>
        <taxon>Dinophyceae</taxon>
        <taxon>Suessiales</taxon>
        <taxon>Suessiaceae</taxon>
        <taxon>Polarella</taxon>
    </lineage>
</organism>
<sequence length="283" mass="30723">MMILTTEVRFGEGPPEFKTAVEEEYLRLAKSAFLSRERDRRQETGKQLGEGLRISSPAWVYLQWRECPKYHVPSPLWSQAFLCEVLGQAACEAGPTVLEAGVLDAGDKLSMCSAWPTATILGLEPVPSSFARARERVNSSADCAGGRVRLQELGLSGHAGREAMHKIAARSGHDGSSGLFVPSDSYRRKEGGLVDPQGVSQGHWVVETMTLDGLAGRTSSGKFDVIRLDLEGAEMPVLRASIEQTTTIATTTSTTATTNNKNCHRRAFCRWSAMPTSPLPEAA</sequence>
<proteinExistence type="predicted"/>
<reference evidence="2" key="1">
    <citation type="submission" date="2021-02" db="EMBL/GenBank/DDBJ databases">
        <authorList>
            <person name="Dougan E. K."/>
            <person name="Rhodes N."/>
            <person name="Thang M."/>
            <person name="Chan C."/>
        </authorList>
    </citation>
    <scope>NUCLEOTIDE SEQUENCE</scope>
</reference>
<dbReference type="AlphaFoldDB" id="A0A813IMD3"/>
<evidence type="ECO:0000259" key="1">
    <source>
        <dbReference type="Pfam" id="PF05050"/>
    </source>
</evidence>